<protein>
    <submittedName>
        <fullName evidence="3">YCE I like family protein</fullName>
    </submittedName>
</protein>
<proteinExistence type="predicted"/>
<reference evidence="3 4" key="1">
    <citation type="submission" date="2013-08" db="EMBL/GenBank/DDBJ databases">
        <title>Flavobacterium limnosediminis JC2902 genome sequencing.</title>
        <authorList>
            <person name="Lee K."/>
            <person name="Yi H."/>
            <person name="Park S."/>
            <person name="Chun J."/>
        </authorList>
    </citation>
    <scope>NUCLEOTIDE SEQUENCE [LARGE SCALE GENOMIC DNA]</scope>
    <source>
        <strain evidence="3 4">JC2902</strain>
    </source>
</reference>
<organism evidence="3 4">
    <name type="scientific">Flavobacterium limnosediminis JC2902</name>
    <dbReference type="NCBI Taxonomy" id="1341181"/>
    <lineage>
        <taxon>Bacteria</taxon>
        <taxon>Pseudomonadati</taxon>
        <taxon>Bacteroidota</taxon>
        <taxon>Flavobacteriia</taxon>
        <taxon>Flavobacteriales</taxon>
        <taxon>Flavobacteriaceae</taxon>
        <taxon>Flavobacterium</taxon>
    </lineage>
</organism>
<dbReference type="Proteomes" id="UP000018004">
    <property type="component" value="Unassembled WGS sequence"/>
</dbReference>
<dbReference type="PANTHER" id="PTHR34406">
    <property type="entry name" value="PROTEIN YCEI"/>
    <property type="match status" value="1"/>
</dbReference>
<evidence type="ECO:0000313" key="4">
    <source>
        <dbReference type="Proteomes" id="UP000018004"/>
    </source>
</evidence>
<feature type="domain" description="Lipid/polyisoprenoid-binding YceI-like" evidence="2">
    <location>
        <begin position="41"/>
        <end position="218"/>
    </location>
</feature>
<dbReference type="AlphaFoldDB" id="V6SWU2"/>
<sequence>MKKIVLSLFIAAALVSVSCKKAETDGSKDTVEAAVTADGVVYKANTTSSVINWGGSKPGGKHVGTVNLQDGEFTVKDNKIVTGKFTINMSTITVTDLKPDDGKEDLEAHLKGTGDKADQDHFFNIKKYPTGFFVIRRIEEENGKTVVYGALSIKDVTKAVNFPADIKVTDNEVSLESDTLVLNRTYWHINHASKSLFDDLKDKFIHDEIQVKINVKATK</sequence>
<comment type="caution">
    <text evidence="3">The sequence shown here is derived from an EMBL/GenBank/DDBJ whole genome shotgun (WGS) entry which is preliminary data.</text>
</comment>
<dbReference type="PANTHER" id="PTHR34406:SF1">
    <property type="entry name" value="PROTEIN YCEI"/>
    <property type="match status" value="1"/>
</dbReference>
<feature type="chain" id="PRO_5004751117" evidence="1">
    <location>
        <begin position="22"/>
        <end position="219"/>
    </location>
</feature>
<dbReference type="PATRIC" id="fig|1341181.4.peg.1463"/>
<name>V6SWU2_9FLAO</name>
<dbReference type="PROSITE" id="PS51257">
    <property type="entry name" value="PROKAR_LIPOPROTEIN"/>
    <property type="match status" value="1"/>
</dbReference>
<dbReference type="RefSeq" id="WP_023579126.1">
    <property type="nucleotide sequence ID" value="NZ_AVGG01000005.1"/>
</dbReference>
<dbReference type="Pfam" id="PF04264">
    <property type="entry name" value="YceI"/>
    <property type="match status" value="1"/>
</dbReference>
<dbReference type="eggNOG" id="COG2353">
    <property type="taxonomic scope" value="Bacteria"/>
</dbReference>
<evidence type="ECO:0000259" key="2">
    <source>
        <dbReference type="SMART" id="SM00867"/>
    </source>
</evidence>
<dbReference type="STRING" id="1341181.FLJC2902T_14870"/>
<dbReference type="InterPro" id="IPR007372">
    <property type="entry name" value="Lipid/polyisoprenoid-bd_YceI"/>
</dbReference>
<evidence type="ECO:0000256" key="1">
    <source>
        <dbReference type="SAM" id="SignalP"/>
    </source>
</evidence>
<dbReference type="OrthoDB" id="951410at2"/>
<dbReference type="SMART" id="SM00867">
    <property type="entry name" value="YceI"/>
    <property type="match status" value="1"/>
</dbReference>
<accession>V6SWU2</accession>
<dbReference type="EMBL" id="AVGG01000005">
    <property type="protein sequence ID" value="ESU28890.1"/>
    <property type="molecule type" value="Genomic_DNA"/>
</dbReference>
<feature type="signal peptide" evidence="1">
    <location>
        <begin position="1"/>
        <end position="21"/>
    </location>
</feature>
<dbReference type="Gene3D" id="2.40.128.110">
    <property type="entry name" value="Lipid/polyisoprenoid-binding, YceI-like"/>
    <property type="match status" value="1"/>
</dbReference>
<dbReference type="InterPro" id="IPR036761">
    <property type="entry name" value="TTHA0802/YceI-like_sf"/>
</dbReference>
<keyword evidence="1" id="KW-0732">Signal</keyword>
<evidence type="ECO:0000313" key="3">
    <source>
        <dbReference type="EMBL" id="ESU28890.1"/>
    </source>
</evidence>
<keyword evidence="4" id="KW-1185">Reference proteome</keyword>
<dbReference type="SUPFAM" id="SSF101874">
    <property type="entry name" value="YceI-like"/>
    <property type="match status" value="1"/>
</dbReference>
<gene>
    <name evidence="3" type="ORF">FLJC2902T_14870</name>
</gene>